<dbReference type="Gene3D" id="2.40.128.270">
    <property type="match status" value="1"/>
</dbReference>
<sequence>MKRLIYLILVAFPLMFCGCQDDDVFEIFASGQWRVVNYYVEADWNATYDNHAKALYTPTSDELRNLQDFTITFNEDGSLTGYLDNQSFTGRWSANPKDRSVSITQLSVSSANLSGMRRDFIQKLENVRYYRGDSRTLQLAPESRNNFVQFTHY</sequence>
<dbReference type="EMBL" id="JACSPQ010000001">
    <property type="protein sequence ID" value="MBD8001642.1"/>
    <property type="molecule type" value="Genomic_DNA"/>
</dbReference>
<feature type="signal peptide" evidence="1">
    <location>
        <begin position="1"/>
        <end position="21"/>
    </location>
</feature>
<dbReference type="Pfam" id="PF16139">
    <property type="entry name" value="DUF4847"/>
    <property type="match status" value="1"/>
</dbReference>
<evidence type="ECO:0000313" key="2">
    <source>
        <dbReference type="EMBL" id="MBD8001642.1"/>
    </source>
</evidence>
<name>A0ABR8VAC7_9BACT</name>
<evidence type="ECO:0000256" key="1">
    <source>
        <dbReference type="SAM" id="SignalP"/>
    </source>
</evidence>
<dbReference type="CDD" id="cd14492">
    <property type="entry name" value="lipocalin_MxiM-like"/>
    <property type="match status" value="1"/>
</dbReference>
<comment type="caution">
    <text evidence="2">The sequence shown here is derived from an EMBL/GenBank/DDBJ whole genome shotgun (WGS) entry which is preliminary data.</text>
</comment>
<keyword evidence="3" id="KW-1185">Reference proteome</keyword>
<protein>
    <submittedName>
        <fullName evidence="2">DUF4847 family protein</fullName>
    </submittedName>
</protein>
<proteinExistence type="predicted"/>
<organism evidence="2 3">
    <name type="scientific">Phocaeicola faecium</name>
    <dbReference type="NCBI Taxonomy" id="2762213"/>
    <lineage>
        <taxon>Bacteria</taxon>
        <taxon>Pseudomonadati</taxon>
        <taxon>Bacteroidota</taxon>
        <taxon>Bacteroidia</taxon>
        <taxon>Bacteroidales</taxon>
        <taxon>Bacteroidaceae</taxon>
        <taxon>Phocaeicola</taxon>
    </lineage>
</organism>
<evidence type="ECO:0000313" key="3">
    <source>
        <dbReference type="Proteomes" id="UP000616346"/>
    </source>
</evidence>
<feature type="chain" id="PRO_5046737251" evidence="1">
    <location>
        <begin position="22"/>
        <end position="153"/>
    </location>
</feature>
<reference evidence="2 3" key="1">
    <citation type="submission" date="2020-08" db="EMBL/GenBank/DDBJ databases">
        <title>A Genomic Blueprint of the Chicken Gut Microbiome.</title>
        <authorList>
            <person name="Gilroy R."/>
            <person name="Ravi A."/>
            <person name="Getino M."/>
            <person name="Pursley I."/>
            <person name="Horton D.L."/>
            <person name="Alikhan N.-F."/>
            <person name="Baker D."/>
            <person name="Gharbi K."/>
            <person name="Hall N."/>
            <person name="Watson M."/>
            <person name="Adriaenssens E.M."/>
            <person name="Foster-Nyarko E."/>
            <person name="Jarju S."/>
            <person name="Secka A."/>
            <person name="Antonio M."/>
            <person name="Oren A."/>
            <person name="Chaudhuri R."/>
            <person name="La Ragione R.M."/>
            <person name="Hildebrand F."/>
            <person name="Pallen M.J."/>
        </authorList>
    </citation>
    <scope>NUCLEOTIDE SEQUENCE [LARGE SCALE GENOMIC DNA]</scope>
    <source>
        <strain evidence="2 3">Sa1YUN3</strain>
    </source>
</reference>
<dbReference type="Proteomes" id="UP000616346">
    <property type="component" value="Unassembled WGS sequence"/>
</dbReference>
<accession>A0ABR8VAC7</accession>
<dbReference type="PROSITE" id="PS51257">
    <property type="entry name" value="PROKAR_LIPOPROTEIN"/>
    <property type="match status" value="1"/>
</dbReference>
<gene>
    <name evidence="2" type="ORF">H9626_05320</name>
</gene>
<dbReference type="RefSeq" id="WP_178255990.1">
    <property type="nucleotide sequence ID" value="NZ_JACSPQ010000001.1"/>
</dbReference>
<dbReference type="InterPro" id="IPR032316">
    <property type="entry name" value="DUF4847"/>
</dbReference>
<keyword evidence="1" id="KW-0732">Signal</keyword>
<dbReference type="InterPro" id="IPR038670">
    <property type="entry name" value="HslJ-like_sf"/>
</dbReference>